<feature type="compositionally biased region" description="Low complexity" evidence="1">
    <location>
        <begin position="59"/>
        <end position="70"/>
    </location>
</feature>
<sequence>MRKFRKLNLKKRTCWMIGNRPLIPNKMTSRGSETRGRGCGRSRSMVSATDTSDLTPAPSTLGTTTHGTSSVDPRTNSVPPLLEAPPSVEHNGPKSSHESLAGSASNEEVSIEKKEISSDA</sequence>
<evidence type="ECO:0000313" key="3">
    <source>
        <dbReference type="Proteomes" id="UP001341840"/>
    </source>
</evidence>
<evidence type="ECO:0000256" key="1">
    <source>
        <dbReference type="SAM" id="MobiDB-lite"/>
    </source>
</evidence>
<proteinExistence type="predicted"/>
<reference evidence="2 3" key="1">
    <citation type="journal article" date="2023" name="Plants (Basel)">
        <title>Bridging the Gap: Combining Genomics and Transcriptomics Approaches to Understand Stylosanthes scabra, an Orphan Legume from the Brazilian Caatinga.</title>
        <authorList>
            <person name="Ferreira-Neto J.R.C."/>
            <person name="da Silva M.D."/>
            <person name="Binneck E."/>
            <person name="de Melo N.F."/>
            <person name="da Silva R.H."/>
            <person name="de Melo A.L.T.M."/>
            <person name="Pandolfi V."/>
            <person name="Bustamante F.O."/>
            <person name="Brasileiro-Vidal A.C."/>
            <person name="Benko-Iseppon A.M."/>
        </authorList>
    </citation>
    <scope>NUCLEOTIDE SEQUENCE [LARGE SCALE GENOMIC DNA]</scope>
    <source>
        <tissue evidence="2">Leaves</tissue>
    </source>
</reference>
<dbReference type="Proteomes" id="UP001341840">
    <property type="component" value="Unassembled WGS sequence"/>
</dbReference>
<protein>
    <submittedName>
        <fullName evidence="2">Uncharacterized protein</fullName>
    </submittedName>
</protein>
<dbReference type="EMBL" id="JASCZI010215235">
    <property type="protein sequence ID" value="MED6202413.1"/>
    <property type="molecule type" value="Genomic_DNA"/>
</dbReference>
<accession>A0ABU6Y0X5</accession>
<keyword evidence="3" id="KW-1185">Reference proteome</keyword>
<feature type="compositionally biased region" description="Basic and acidic residues" evidence="1">
    <location>
        <begin position="110"/>
        <end position="120"/>
    </location>
</feature>
<name>A0ABU6Y0X5_9FABA</name>
<gene>
    <name evidence="2" type="ORF">PIB30_105149</name>
</gene>
<evidence type="ECO:0000313" key="2">
    <source>
        <dbReference type="EMBL" id="MED6202413.1"/>
    </source>
</evidence>
<comment type="caution">
    <text evidence="2">The sequence shown here is derived from an EMBL/GenBank/DDBJ whole genome shotgun (WGS) entry which is preliminary data.</text>
</comment>
<feature type="compositionally biased region" description="Polar residues" evidence="1">
    <location>
        <begin position="44"/>
        <end position="58"/>
    </location>
</feature>
<organism evidence="2 3">
    <name type="scientific">Stylosanthes scabra</name>
    <dbReference type="NCBI Taxonomy" id="79078"/>
    <lineage>
        <taxon>Eukaryota</taxon>
        <taxon>Viridiplantae</taxon>
        <taxon>Streptophyta</taxon>
        <taxon>Embryophyta</taxon>
        <taxon>Tracheophyta</taxon>
        <taxon>Spermatophyta</taxon>
        <taxon>Magnoliopsida</taxon>
        <taxon>eudicotyledons</taxon>
        <taxon>Gunneridae</taxon>
        <taxon>Pentapetalae</taxon>
        <taxon>rosids</taxon>
        <taxon>fabids</taxon>
        <taxon>Fabales</taxon>
        <taxon>Fabaceae</taxon>
        <taxon>Papilionoideae</taxon>
        <taxon>50 kb inversion clade</taxon>
        <taxon>dalbergioids sensu lato</taxon>
        <taxon>Dalbergieae</taxon>
        <taxon>Pterocarpus clade</taxon>
        <taxon>Stylosanthes</taxon>
    </lineage>
</organism>
<feature type="region of interest" description="Disordered" evidence="1">
    <location>
        <begin position="20"/>
        <end position="120"/>
    </location>
</feature>